<reference evidence="4 5" key="1">
    <citation type="journal article" date="2019" name="Plant Biotechnol. J.">
        <title>The red bayberry genome and genetic basis of sex determination.</title>
        <authorList>
            <person name="Jia H.M."/>
            <person name="Jia H.J."/>
            <person name="Cai Q.L."/>
            <person name="Wang Y."/>
            <person name="Zhao H.B."/>
            <person name="Yang W.F."/>
            <person name="Wang G.Y."/>
            <person name="Li Y.H."/>
            <person name="Zhan D.L."/>
            <person name="Shen Y.T."/>
            <person name="Niu Q.F."/>
            <person name="Chang L."/>
            <person name="Qiu J."/>
            <person name="Zhao L."/>
            <person name="Xie H.B."/>
            <person name="Fu W.Y."/>
            <person name="Jin J."/>
            <person name="Li X.W."/>
            <person name="Jiao Y."/>
            <person name="Zhou C.C."/>
            <person name="Tu T."/>
            <person name="Chai C.Y."/>
            <person name="Gao J.L."/>
            <person name="Fan L.J."/>
            <person name="van de Weg E."/>
            <person name="Wang J.Y."/>
            <person name="Gao Z.S."/>
        </authorList>
    </citation>
    <scope>NUCLEOTIDE SEQUENCE [LARGE SCALE GENOMIC DNA]</scope>
    <source>
        <tissue evidence="4">Leaves</tissue>
    </source>
</reference>
<keyword evidence="2" id="KW-1133">Transmembrane helix</keyword>
<evidence type="ECO:0000313" key="5">
    <source>
        <dbReference type="Proteomes" id="UP000516437"/>
    </source>
</evidence>
<proteinExistence type="predicted"/>
<keyword evidence="1" id="KW-0040">ANK repeat</keyword>
<comment type="caution">
    <text evidence="4">The sequence shown here is derived from an EMBL/GenBank/DDBJ whole genome shotgun (WGS) entry which is preliminary data.</text>
</comment>
<dbReference type="InterPro" id="IPR002110">
    <property type="entry name" value="Ankyrin_rpt"/>
</dbReference>
<gene>
    <name evidence="4" type="ORF">CJ030_MR7G009306</name>
</gene>
<keyword evidence="5" id="KW-1185">Reference proteome</keyword>
<organism evidence="4 5">
    <name type="scientific">Morella rubra</name>
    <name type="common">Chinese bayberry</name>
    <dbReference type="NCBI Taxonomy" id="262757"/>
    <lineage>
        <taxon>Eukaryota</taxon>
        <taxon>Viridiplantae</taxon>
        <taxon>Streptophyta</taxon>
        <taxon>Embryophyta</taxon>
        <taxon>Tracheophyta</taxon>
        <taxon>Spermatophyta</taxon>
        <taxon>Magnoliopsida</taxon>
        <taxon>eudicotyledons</taxon>
        <taxon>Gunneridae</taxon>
        <taxon>Pentapetalae</taxon>
        <taxon>rosids</taxon>
        <taxon>fabids</taxon>
        <taxon>Fagales</taxon>
        <taxon>Myricaceae</taxon>
        <taxon>Morella</taxon>
    </lineage>
</organism>
<dbReference type="InterPro" id="IPR036770">
    <property type="entry name" value="Ankyrin_rpt-contain_sf"/>
</dbReference>
<dbReference type="Pfam" id="PF13962">
    <property type="entry name" value="PGG"/>
    <property type="match status" value="1"/>
</dbReference>
<dbReference type="GO" id="GO:0016020">
    <property type="term" value="C:membrane"/>
    <property type="evidence" value="ECO:0007669"/>
    <property type="project" value="TreeGrafter"/>
</dbReference>
<feature type="transmembrane region" description="Helical" evidence="2">
    <location>
        <begin position="828"/>
        <end position="852"/>
    </location>
</feature>
<evidence type="ECO:0000256" key="2">
    <source>
        <dbReference type="SAM" id="Phobius"/>
    </source>
</evidence>
<dbReference type="Pfam" id="PF14223">
    <property type="entry name" value="Retrotran_gag_2"/>
    <property type="match status" value="2"/>
</dbReference>
<dbReference type="OrthoDB" id="1880601at2759"/>
<accession>A0A6A1V2H9</accession>
<keyword evidence="2" id="KW-0812">Transmembrane</keyword>
<evidence type="ECO:0000313" key="4">
    <source>
        <dbReference type="EMBL" id="KAB1206077.1"/>
    </source>
</evidence>
<dbReference type="PROSITE" id="PS50297">
    <property type="entry name" value="ANK_REP_REGION"/>
    <property type="match status" value="1"/>
</dbReference>
<dbReference type="EMBL" id="RXIC02000025">
    <property type="protein sequence ID" value="KAB1206077.1"/>
    <property type="molecule type" value="Genomic_DNA"/>
</dbReference>
<protein>
    <recommendedName>
        <fullName evidence="3">PGG domain-containing protein</fullName>
    </recommendedName>
</protein>
<dbReference type="AlphaFoldDB" id="A0A6A1V2H9"/>
<feature type="transmembrane region" description="Helical" evidence="2">
    <location>
        <begin position="797"/>
        <end position="822"/>
    </location>
</feature>
<dbReference type="InterPro" id="IPR026961">
    <property type="entry name" value="PGG_dom"/>
</dbReference>
<dbReference type="PANTHER" id="PTHR24177">
    <property type="entry name" value="CASKIN"/>
    <property type="match status" value="1"/>
</dbReference>
<feature type="transmembrane region" description="Helical" evidence="2">
    <location>
        <begin position="753"/>
        <end position="776"/>
    </location>
</feature>
<keyword evidence="2" id="KW-0472">Membrane</keyword>
<sequence>METKAAFCPTILEVLDKDNYMNWSIRVKTYLMTQDLWETIKVTTDPPEQEDNIEVASRTWSKKNTMALHFIQNSCGPEAFSQIWEITSAKIAWYTLEEKYNVLEVETTTEPPQHEDDEATFKAWRKRNLMALYAIQNSCGSKTFSEIKDISSAKIAWNTLAIMYDVPKNTSSVTRYVLQENNYDEWSARIKTYLMAHDLWHIIDMTTEPLNQEDDEVAFDNWYTTNTLALQVIQNSCESDTIFESMKISSAKIAWNTLAEKYNTPTNIDSDSFGEYAILCKALRSGDWNTVKEFLERQPDAVSAKITHLGETALHIAIVAGHIRIVEELVELMSEEDLEIRDNDGDTALVEAAIRGKCKMAECILSKNKNLISFKSSVQAIPVVTAICSGQIETARYLYSLTSLDDLTKEKGYHGANVFTEAIYTGELDIALDLMERCPRLAFYHDFDEISPLEALAYVPHLFPSGTRLVFWKRWIYSGIHIQSTRATNETRLSIPKVEKHQIDEGRTVRSVSGLLQHLVSTVRGFMGIQHLYEMKLIHVQSQELLRSICEEIPNLDVEHRKDGGVYDTIIKAIKNGIFEIFFEMLRANPDLVWTSDKKNRNTFLLAVVHRQAKIFSLIYGLDLKNSLTCWRDNDGNGMLHMLAVSTTSTMHNHIPGAALQMQRELQWFKEVESVVHPKAKKARNKDGLTARELFTNSHKDMVERGEKWMKDTATSCTVVGSLIITIMFAVAFSVPGGNNQETGYPIFSNEKMFWLFIISDALSLFSSTTSVLMFLGILTSRYAEDDFLESLPRKMIIGLSTLFFSIVAMMVTFSATLSIILHGHSWTIHPVIGLASIPVTLFVLLQFPLLVEMSISTYRPHIFDRKIKPLF</sequence>
<name>A0A6A1V2H9_9ROSI</name>
<dbReference type="PROSITE" id="PS50088">
    <property type="entry name" value="ANK_REPEAT"/>
    <property type="match status" value="1"/>
</dbReference>
<dbReference type="PANTHER" id="PTHR24177:SF329">
    <property type="entry name" value="ANKYRIN REPEAT PROTEIN"/>
    <property type="match status" value="1"/>
</dbReference>
<dbReference type="SMART" id="SM00248">
    <property type="entry name" value="ANK"/>
    <property type="match status" value="4"/>
</dbReference>
<dbReference type="Pfam" id="PF12796">
    <property type="entry name" value="Ank_2"/>
    <property type="match status" value="1"/>
</dbReference>
<evidence type="ECO:0000259" key="3">
    <source>
        <dbReference type="Pfam" id="PF13962"/>
    </source>
</evidence>
<dbReference type="Proteomes" id="UP000516437">
    <property type="component" value="Chromosome 7"/>
</dbReference>
<evidence type="ECO:0000256" key="1">
    <source>
        <dbReference type="PROSITE-ProRule" id="PRU00023"/>
    </source>
</evidence>
<dbReference type="Gene3D" id="1.25.40.20">
    <property type="entry name" value="Ankyrin repeat-containing domain"/>
    <property type="match status" value="1"/>
</dbReference>
<feature type="domain" description="PGG" evidence="3">
    <location>
        <begin position="707"/>
        <end position="820"/>
    </location>
</feature>
<dbReference type="SUPFAM" id="SSF48403">
    <property type="entry name" value="Ankyrin repeat"/>
    <property type="match status" value="1"/>
</dbReference>
<feature type="repeat" description="ANK" evidence="1">
    <location>
        <begin position="309"/>
        <end position="341"/>
    </location>
</feature>